<evidence type="ECO:0000256" key="1">
    <source>
        <dbReference type="SAM" id="MobiDB-lite"/>
    </source>
</evidence>
<dbReference type="RefSeq" id="WP_122899805.1">
    <property type="nucleotide sequence ID" value="NZ_RHIB01000002.1"/>
</dbReference>
<gene>
    <name evidence="3" type="ORF">EBO34_14600</name>
</gene>
<dbReference type="AlphaFoldDB" id="A0A3M7TU93"/>
<dbReference type="OrthoDB" id="186490at2"/>
<protein>
    <recommendedName>
        <fullName evidence="2">SH3b domain-containing protein</fullName>
    </recommendedName>
</protein>
<name>A0A3M7TU93_9BACI</name>
<dbReference type="EMBL" id="RHIB01000002">
    <property type="protein sequence ID" value="RNA67923.1"/>
    <property type="molecule type" value="Genomic_DNA"/>
</dbReference>
<feature type="compositionally biased region" description="Basic and acidic residues" evidence="1">
    <location>
        <begin position="219"/>
        <end position="230"/>
    </location>
</feature>
<evidence type="ECO:0000313" key="3">
    <source>
        <dbReference type="EMBL" id="RNA67923.1"/>
    </source>
</evidence>
<feature type="domain" description="SH3b" evidence="2">
    <location>
        <begin position="118"/>
        <end position="181"/>
    </location>
</feature>
<dbReference type="Proteomes" id="UP000278746">
    <property type="component" value="Unassembled WGS sequence"/>
</dbReference>
<dbReference type="Gene3D" id="2.30.30.40">
    <property type="entry name" value="SH3 Domains"/>
    <property type="match status" value="1"/>
</dbReference>
<dbReference type="PROSITE" id="PS51257">
    <property type="entry name" value="PROKAR_LIPOPROTEIN"/>
    <property type="match status" value="1"/>
</dbReference>
<dbReference type="CDD" id="cd16913">
    <property type="entry name" value="YkuD_like"/>
    <property type="match status" value="1"/>
</dbReference>
<proteinExistence type="predicted"/>
<feature type="compositionally biased region" description="Low complexity" evidence="1">
    <location>
        <begin position="187"/>
        <end position="204"/>
    </location>
</feature>
<keyword evidence="4" id="KW-1185">Reference proteome</keyword>
<dbReference type="PROSITE" id="PS51781">
    <property type="entry name" value="SH3B"/>
    <property type="match status" value="1"/>
</dbReference>
<accession>A0A3M7TU93</accession>
<dbReference type="InterPro" id="IPR005490">
    <property type="entry name" value="LD_TPept_cat_dom"/>
</dbReference>
<organism evidence="3 4">
    <name type="scientific">Alteribacter keqinensis</name>
    <dbReference type="NCBI Taxonomy" id="2483800"/>
    <lineage>
        <taxon>Bacteria</taxon>
        <taxon>Bacillati</taxon>
        <taxon>Bacillota</taxon>
        <taxon>Bacilli</taxon>
        <taxon>Bacillales</taxon>
        <taxon>Bacillaceae</taxon>
        <taxon>Alteribacter</taxon>
    </lineage>
</organism>
<dbReference type="InterPro" id="IPR003646">
    <property type="entry name" value="SH3-like_bac-type"/>
</dbReference>
<evidence type="ECO:0000313" key="4">
    <source>
        <dbReference type="Proteomes" id="UP000278746"/>
    </source>
</evidence>
<dbReference type="PANTHER" id="PTHR38589:SF1">
    <property type="entry name" value="BLR0621 PROTEIN"/>
    <property type="match status" value="1"/>
</dbReference>
<feature type="compositionally biased region" description="Basic and acidic residues" evidence="1">
    <location>
        <begin position="78"/>
        <end position="93"/>
    </location>
</feature>
<comment type="caution">
    <text evidence="3">The sequence shown here is derived from an EMBL/GenBank/DDBJ whole genome shotgun (WGS) entry which is preliminary data.</text>
</comment>
<sequence>MKKRLSLIVTVMIIIVLTGCGLGAEESGEAQEETDFNVSDDSIVIAEGYRNIQPKRERDLGMYRKEETLTIEEELEQPADRAEEPVEDEKPQTKEVAQAEDEVPAETAPEQQEVTDASGTYYITAPSINVRSGGGTSYGVIGQIKQNEPVKVDGKTPNGWFRFEFQGQEGFVSGSFLGEEKVEVKAAVSSPGSTSSPAASSTSESSEEQEKEEPSSSSEETKTEEKKEELPAVARTKTASNTDQILTVVSTGGGSAKVEYWKKSGGTWNKEMSTNGFVGSNGVSANKVEGDRKAPTGAYRLGFAFGTENPGTKKSFRQITDNSYWISNVNDPEYNTWQERESSHAHDEHLIKYRDQYKYAMVINYNTHNPVSGKGSAIFLHISNGTPTLGCVSVPEAQMRMLMQELGDNAYIIIAGSESELAGY</sequence>
<dbReference type="Pfam" id="PF08239">
    <property type="entry name" value="SH3_3"/>
    <property type="match status" value="1"/>
</dbReference>
<feature type="region of interest" description="Disordered" evidence="1">
    <location>
        <begin position="187"/>
        <end position="239"/>
    </location>
</feature>
<feature type="region of interest" description="Disordered" evidence="1">
    <location>
        <begin position="70"/>
        <end position="117"/>
    </location>
</feature>
<reference evidence="3 4" key="1">
    <citation type="submission" date="2018-10" db="EMBL/GenBank/DDBJ databases">
        <title>Bacillus Keqinensis sp. nov., a moderately halophilic bacterium isolated from a saline-alkaline lake.</title>
        <authorList>
            <person name="Wang H."/>
        </authorList>
    </citation>
    <scope>NUCLEOTIDE SEQUENCE [LARGE SCALE GENOMIC DNA]</scope>
    <source>
        <strain evidence="3 4">KQ-3</strain>
    </source>
</reference>
<dbReference type="SMART" id="SM00287">
    <property type="entry name" value="SH3b"/>
    <property type="match status" value="1"/>
</dbReference>
<dbReference type="PANTHER" id="PTHR38589">
    <property type="entry name" value="BLR0621 PROTEIN"/>
    <property type="match status" value="1"/>
</dbReference>
<evidence type="ECO:0000259" key="2">
    <source>
        <dbReference type="PROSITE" id="PS51781"/>
    </source>
</evidence>
<dbReference type="GO" id="GO:0016740">
    <property type="term" value="F:transferase activity"/>
    <property type="evidence" value="ECO:0007669"/>
    <property type="project" value="InterPro"/>
</dbReference>